<sequence>MCCGKIIHYTIHHVHKAKAKAGEIMMAGTQLKEEDEATYLGVTFDKRQIWKSHISHIEGTARRKLASMHNLLEQHGVLMSNIETIYQGTVRPTMYIAQQHGPVQPRRTSKAPHKYRTKHCES</sequence>
<dbReference type="EMBL" id="JAIWYP010000001">
    <property type="protein sequence ID" value="KAH3893218.1"/>
    <property type="molecule type" value="Genomic_DNA"/>
</dbReference>
<protein>
    <submittedName>
        <fullName evidence="2">Uncharacterized protein</fullName>
    </submittedName>
</protein>
<comment type="caution">
    <text evidence="2">The sequence shown here is derived from an EMBL/GenBank/DDBJ whole genome shotgun (WGS) entry which is preliminary data.</text>
</comment>
<gene>
    <name evidence="2" type="ORF">DPMN_017361</name>
</gene>
<reference evidence="2" key="2">
    <citation type="submission" date="2020-11" db="EMBL/GenBank/DDBJ databases">
        <authorList>
            <person name="McCartney M.A."/>
            <person name="Auch B."/>
            <person name="Kono T."/>
            <person name="Mallez S."/>
            <person name="Becker A."/>
            <person name="Gohl D.M."/>
            <person name="Silverstein K.A.T."/>
            <person name="Koren S."/>
            <person name="Bechman K.B."/>
            <person name="Herman A."/>
            <person name="Abrahante J.E."/>
            <person name="Garbe J."/>
        </authorList>
    </citation>
    <scope>NUCLEOTIDE SEQUENCE</scope>
    <source>
        <strain evidence="2">Duluth1</strain>
        <tissue evidence="2">Whole animal</tissue>
    </source>
</reference>
<evidence type="ECO:0000256" key="1">
    <source>
        <dbReference type="SAM" id="MobiDB-lite"/>
    </source>
</evidence>
<name>A0A9D4S7D2_DREPO</name>
<feature type="compositionally biased region" description="Basic residues" evidence="1">
    <location>
        <begin position="107"/>
        <end position="122"/>
    </location>
</feature>
<feature type="region of interest" description="Disordered" evidence="1">
    <location>
        <begin position="99"/>
        <end position="122"/>
    </location>
</feature>
<organism evidence="2 3">
    <name type="scientific">Dreissena polymorpha</name>
    <name type="common">Zebra mussel</name>
    <name type="synonym">Mytilus polymorpha</name>
    <dbReference type="NCBI Taxonomy" id="45954"/>
    <lineage>
        <taxon>Eukaryota</taxon>
        <taxon>Metazoa</taxon>
        <taxon>Spiralia</taxon>
        <taxon>Lophotrochozoa</taxon>
        <taxon>Mollusca</taxon>
        <taxon>Bivalvia</taxon>
        <taxon>Autobranchia</taxon>
        <taxon>Heteroconchia</taxon>
        <taxon>Euheterodonta</taxon>
        <taxon>Imparidentia</taxon>
        <taxon>Neoheterodontei</taxon>
        <taxon>Myida</taxon>
        <taxon>Dreissenoidea</taxon>
        <taxon>Dreissenidae</taxon>
        <taxon>Dreissena</taxon>
    </lineage>
</organism>
<accession>A0A9D4S7D2</accession>
<dbReference type="Proteomes" id="UP000828390">
    <property type="component" value="Unassembled WGS sequence"/>
</dbReference>
<evidence type="ECO:0000313" key="2">
    <source>
        <dbReference type="EMBL" id="KAH3893218.1"/>
    </source>
</evidence>
<reference evidence="2" key="1">
    <citation type="journal article" date="2019" name="bioRxiv">
        <title>The Genome of the Zebra Mussel, Dreissena polymorpha: A Resource for Invasive Species Research.</title>
        <authorList>
            <person name="McCartney M.A."/>
            <person name="Auch B."/>
            <person name="Kono T."/>
            <person name="Mallez S."/>
            <person name="Zhang Y."/>
            <person name="Obille A."/>
            <person name="Becker A."/>
            <person name="Abrahante J.E."/>
            <person name="Garbe J."/>
            <person name="Badalamenti J.P."/>
            <person name="Herman A."/>
            <person name="Mangelson H."/>
            <person name="Liachko I."/>
            <person name="Sullivan S."/>
            <person name="Sone E.D."/>
            <person name="Koren S."/>
            <person name="Silverstein K.A.T."/>
            <person name="Beckman K.B."/>
            <person name="Gohl D.M."/>
        </authorList>
    </citation>
    <scope>NUCLEOTIDE SEQUENCE</scope>
    <source>
        <strain evidence="2">Duluth1</strain>
        <tissue evidence="2">Whole animal</tissue>
    </source>
</reference>
<keyword evidence="3" id="KW-1185">Reference proteome</keyword>
<dbReference type="AlphaFoldDB" id="A0A9D4S7D2"/>
<evidence type="ECO:0000313" key="3">
    <source>
        <dbReference type="Proteomes" id="UP000828390"/>
    </source>
</evidence>
<proteinExistence type="predicted"/>